<evidence type="ECO:0000313" key="2">
    <source>
        <dbReference type="Proteomes" id="UP000614601"/>
    </source>
</evidence>
<keyword evidence="2" id="KW-1185">Reference proteome</keyword>
<dbReference type="Proteomes" id="UP000783686">
    <property type="component" value="Unassembled WGS sequence"/>
</dbReference>
<sequence length="95" mass="11010">MAKFVYTKPDGEGYLTFTKHCPILTKLTSAWFDHDFNAFKCAVDQLELSDTNRLTVYQQFKNLKIDNDQIPVINAKNGDTCFLYFYKLMDGPQLT</sequence>
<comment type="caution">
    <text evidence="1">The sequence shown here is derived from an EMBL/GenBank/DDBJ whole genome shotgun (WGS) entry which is preliminary data.</text>
</comment>
<protein>
    <submittedName>
        <fullName evidence="1">Uncharacterized protein</fullName>
    </submittedName>
</protein>
<evidence type="ECO:0000313" key="1">
    <source>
        <dbReference type="EMBL" id="CAD5207113.1"/>
    </source>
</evidence>
<reference evidence="1" key="1">
    <citation type="submission" date="2020-09" db="EMBL/GenBank/DDBJ databases">
        <authorList>
            <person name="Kikuchi T."/>
        </authorList>
    </citation>
    <scope>NUCLEOTIDE SEQUENCE</scope>
    <source>
        <strain evidence="1">SH1</strain>
    </source>
</reference>
<organism evidence="1 2">
    <name type="scientific">Bursaphelenchus okinawaensis</name>
    <dbReference type="NCBI Taxonomy" id="465554"/>
    <lineage>
        <taxon>Eukaryota</taxon>
        <taxon>Metazoa</taxon>
        <taxon>Ecdysozoa</taxon>
        <taxon>Nematoda</taxon>
        <taxon>Chromadorea</taxon>
        <taxon>Rhabditida</taxon>
        <taxon>Tylenchina</taxon>
        <taxon>Tylenchomorpha</taxon>
        <taxon>Aphelenchoidea</taxon>
        <taxon>Aphelenchoididae</taxon>
        <taxon>Bursaphelenchus</taxon>
    </lineage>
</organism>
<accession>A0A811JUE6</accession>
<proteinExistence type="predicted"/>
<gene>
    <name evidence="1" type="ORF">BOKJ2_LOCUS1797</name>
</gene>
<dbReference type="Proteomes" id="UP000614601">
    <property type="component" value="Unassembled WGS sequence"/>
</dbReference>
<dbReference type="EMBL" id="CAJFDH010000001">
    <property type="protein sequence ID" value="CAD5207113.1"/>
    <property type="molecule type" value="Genomic_DNA"/>
</dbReference>
<dbReference type="EMBL" id="CAJFCW020000001">
    <property type="protein sequence ID" value="CAG9084389.1"/>
    <property type="molecule type" value="Genomic_DNA"/>
</dbReference>
<name>A0A811JUE6_9BILA</name>
<dbReference type="AlphaFoldDB" id="A0A811JUE6"/>